<sequence>MMTEECTPLKEELIHFFAPFEVQEPETVAGLTPGCSSSSLMPQNLRTVGQGLHLNLPFTPVPVLPSEPKDILNHPASQRDHHQHPHDYRPVGLTPFIMKYFEKLVRHHIISCLQPTLDLCSLHTKVIDYLMTP</sequence>
<accession>A0ABU7C3Y9</accession>
<comment type="caution">
    <text evidence="1">The sequence shown here is derived from an EMBL/GenBank/DDBJ whole genome shotgun (WGS) entry which is preliminary data.</text>
</comment>
<protein>
    <submittedName>
        <fullName evidence="1">Uncharacterized protein</fullName>
    </submittedName>
</protein>
<organism evidence="1 2">
    <name type="scientific">Ataeniobius toweri</name>
    <dbReference type="NCBI Taxonomy" id="208326"/>
    <lineage>
        <taxon>Eukaryota</taxon>
        <taxon>Metazoa</taxon>
        <taxon>Chordata</taxon>
        <taxon>Craniata</taxon>
        <taxon>Vertebrata</taxon>
        <taxon>Euteleostomi</taxon>
        <taxon>Actinopterygii</taxon>
        <taxon>Neopterygii</taxon>
        <taxon>Teleostei</taxon>
        <taxon>Neoteleostei</taxon>
        <taxon>Acanthomorphata</taxon>
        <taxon>Ovalentaria</taxon>
        <taxon>Atherinomorphae</taxon>
        <taxon>Cyprinodontiformes</taxon>
        <taxon>Goodeidae</taxon>
        <taxon>Ataeniobius</taxon>
    </lineage>
</organism>
<reference evidence="1 2" key="1">
    <citation type="submission" date="2021-07" db="EMBL/GenBank/DDBJ databases">
        <authorList>
            <person name="Palmer J.M."/>
        </authorList>
    </citation>
    <scope>NUCLEOTIDE SEQUENCE [LARGE SCALE GENOMIC DNA]</scope>
    <source>
        <strain evidence="1 2">AT_MEX2019</strain>
        <tissue evidence="1">Muscle</tissue>
    </source>
</reference>
<gene>
    <name evidence="1" type="ORF">ATANTOWER_026456</name>
</gene>
<evidence type="ECO:0000313" key="2">
    <source>
        <dbReference type="Proteomes" id="UP001345963"/>
    </source>
</evidence>
<evidence type="ECO:0000313" key="1">
    <source>
        <dbReference type="EMBL" id="MED6256450.1"/>
    </source>
</evidence>
<dbReference type="EMBL" id="JAHUTI010075113">
    <property type="protein sequence ID" value="MED6256450.1"/>
    <property type="molecule type" value="Genomic_DNA"/>
</dbReference>
<proteinExistence type="predicted"/>
<dbReference type="Proteomes" id="UP001345963">
    <property type="component" value="Unassembled WGS sequence"/>
</dbReference>
<keyword evidence="2" id="KW-1185">Reference proteome</keyword>
<name>A0ABU7C3Y9_9TELE</name>